<sequence length="65" mass="6789">MSAQVAIVCDRCGDIGAVGATAPELRDGLNGWSWRNGLDTCPLCRLVTSDVSYAGQARADGGFRS</sequence>
<proteinExistence type="predicted"/>
<protein>
    <recommendedName>
        <fullName evidence="3">HNH endonuclease</fullName>
    </recommendedName>
</protein>
<gene>
    <name evidence="1" type="ORF">G1H10_03770</name>
</gene>
<dbReference type="EMBL" id="JAAGOA010000002">
    <property type="protein sequence ID" value="NED99279.1"/>
    <property type="molecule type" value="Genomic_DNA"/>
</dbReference>
<keyword evidence="2" id="KW-1185">Reference proteome</keyword>
<comment type="caution">
    <text evidence="1">The sequence shown here is derived from an EMBL/GenBank/DDBJ whole genome shotgun (WGS) entry which is preliminary data.</text>
</comment>
<evidence type="ECO:0000313" key="1">
    <source>
        <dbReference type="EMBL" id="NED99279.1"/>
    </source>
</evidence>
<name>A0A6L9S5D0_9ACTN</name>
<dbReference type="RefSeq" id="WP_163732840.1">
    <property type="nucleotide sequence ID" value="NZ_JAAGOA010000002.1"/>
</dbReference>
<reference evidence="1 2" key="1">
    <citation type="submission" date="2020-02" db="EMBL/GenBank/DDBJ databases">
        <authorList>
            <person name="Li X.-J."/>
            <person name="Han X.-M."/>
        </authorList>
    </citation>
    <scope>NUCLEOTIDE SEQUENCE [LARGE SCALE GENOMIC DNA]</scope>
    <source>
        <strain evidence="1 2">CCTCC AB 2017055</strain>
    </source>
</reference>
<evidence type="ECO:0008006" key="3">
    <source>
        <dbReference type="Google" id="ProtNLM"/>
    </source>
</evidence>
<organism evidence="1 2">
    <name type="scientific">Phytoactinopolyspora halotolerans</name>
    <dbReference type="NCBI Taxonomy" id="1981512"/>
    <lineage>
        <taxon>Bacteria</taxon>
        <taxon>Bacillati</taxon>
        <taxon>Actinomycetota</taxon>
        <taxon>Actinomycetes</taxon>
        <taxon>Jiangellales</taxon>
        <taxon>Jiangellaceae</taxon>
        <taxon>Phytoactinopolyspora</taxon>
    </lineage>
</organism>
<dbReference type="Proteomes" id="UP000475214">
    <property type="component" value="Unassembled WGS sequence"/>
</dbReference>
<evidence type="ECO:0000313" key="2">
    <source>
        <dbReference type="Proteomes" id="UP000475214"/>
    </source>
</evidence>
<dbReference type="AlphaFoldDB" id="A0A6L9S5D0"/>
<accession>A0A6L9S5D0</accession>